<evidence type="ECO:0000313" key="2">
    <source>
        <dbReference type="EMBL" id="OOE14371.1"/>
    </source>
</evidence>
<accession>A0A1V3GD90</accession>
<feature type="transmembrane region" description="Helical" evidence="1">
    <location>
        <begin position="121"/>
        <end position="144"/>
    </location>
</feature>
<dbReference type="EMBL" id="MQMF01000001">
    <property type="protein sequence ID" value="OOE14371.1"/>
    <property type="molecule type" value="Genomic_DNA"/>
</dbReference>
<feature type="transmembrane region" description="Helical" evidence="1">
    <location>
        <begin position="46"/>
        <end position="68"/>
    </location>
</feature>
<keyword evidence="1" id="KW-1133">Transmembrane helix</keyword>
<protein>
    <recommendedName>
        <fullName evidence="4">DUF1772 domain-containing protein</fullName>
    </recommendedName>
</protein>
<evidence type="ECO:0000313" key="3">
    <source>
        <dbReference type="Proteomes" id="UP000188597"/>
    </source>
</evidence>
<dbReference type="AlphaFoldDB" id="A0A1V3GD90"/>
<organism evidence="2 3">
    <name type="scientific">Fictibacillus arsenicus</name>
    <dbReference type="NCBI Taxonomy" id="255247"/>
    <lineage>
        <taxon>Bacteria</taxon>
        <taxon>Bacillati</taxon>
        <taxon>Bacillota</taxon>
        <taxon>Bacilli</taxon>
        <taxon>Bacillales</taxon>
        <taxon>Fictibacillaceae</taxon>
        <taxon>Fictibacillus</taxon>
    </lineage>
</organism>
<comment type="caution">
    <text evidence="2">The sequence shown here is derived from an EMBL/GenBank/DDBJ whole genome shotgun (WGS) entry which is preliminary data.</text>
</comment>
<dbReference type="Proteomes" id="UP000188597">
    <property type="component" value="Unassembled WGS sequence"/>
</dbReference>
<reference evidence="2 3" key="1">
    <citation type="submission" date="2016-11" db="EMBL/GenBank/DDBJ databases">
        <authorList>
            <person name="Jaros S."/>
            <person name="Januszkiewicz K."/>
            <person name="Wedrychowicz H."/>
        </authorList>
    </citation>
    <scope>NUCLEOTIDE SEQUENCE [LARGE SCALE GENOMIC DNA]</scope>
    <source>
        <strain evidence="2 3">Con a/3</strain>
    </source>
</reference>
<keyword evidence="1" id="KW-0472">Membrane</keyword>
<feature type="transmembrane region" description="Helical" evidence="1">
    <location>
        <begin position="77"/>
        <end position="101"/>
    </location>
</feature>
<dbReference type="OrthoDB" id="4412667at2"/>
<dbReference type="Pfam" id="PF08592">
    <property type="entry name" value="Anthrone_oxy"/>
    <property type="match status" value="1"/>
</dbReference>
<gene>
    <name evidence="2" type="ORF">UN64_03995</name>
</gene>
<proteinExistence type="predicted"/>
<keyword evidence="1" id="KW-0812">Transmembrane</keyword>
<name>A0A1V3GD90_9BACL</name>
<dbReference type="InterPro" id="IPR013901">
    <property type="entry name" value="Anthrone_oxy"/>
</dbReference>
<evidence type="ECO:0000256" key="1">
    <source>
        <dbReference type="SAM" id="Phobius"/>
    </source>
</evidence>
<evidence type="ECO:0008006" key="4">
    <source>
        <dbReference type="Google" id="ProtNLM"/>
    </source>
</evidence>
<sequence length="148" mass="16901">MIGFLTLIIAGFTACAEFASYALVHPVIRQLPPKHHISFEQGSLRTYGIIMPVLMPACVILTVLYVVLNHDLDSIELIFRVSCAGMFVLATIITIIFNVPINKKIKRWKSDNPPTDWKEIRTLWMFFQAIRSWLLLIGFVFLCFSVTI</sequence>